<dbReference type="EMBL" id="JBJQND010000005">
    <property type="protein sequence ID" value="KAL3876127.1"/>
    <property type="molecule type" value="Genomic_DNA"/>
</dbReference>
<reference evidence="1 2" key="1">
    <citation type="submission" date="2024-11" db="EMBL/GenBank/DDBJ databases">
        <title>Chromosome-level genome assembly of the freshwater bivalve Anodonta woodiana.</title>
        <authorList>
            <person name="Chen X."/>
        </authorList>
    </citation>
    <scope>NUCLEOTIDE SEQUENCE [LARGE SCALE GENOMIC DNA]</scope>
    <source>
        <strain evidence="1">MN2024</strain>
        <tissue evidence="1">Gills</tissue>
    </source>
</reference>
<comment type="caution">
    <text evidence="1">The sequence shown here is derived from an EMBL/GenBank/DDBJ whole genome shotgun (WGS) entry which is preliminary data.</text>
</comment>
<keyword evidence="2" id="KW-1185">Reference proteome</keyword>
<dbReference type="Proteomes" id="UP001634394">
    <property type="component" value="Unassembled WGS sequence"/>
</dbReference>
<dbReference type="InterPro" id="IPR027417">
    <property type="entry name" value="P-loop_NTPase"/>
</dbReference>
<evidence type="ECO:0000313" key="2">
    <source>
        <dbReference type="Proteomes" id="UP001634394"/>
    </source>
</evidence>
<organism evidence="1 2">
    <name type="scientific">Sinanodonta woodiana</name>
    <name type="common">Chinese pond mussel</name>
    <name type="synonym">Anodonta woodiana</name>
    <dbReference type="NCBI Taxonomy" id="1069815"/>
    <lineage>
        <taxon>Eukaryota</taxon>
        <taxon>Metazoa</taxon>
        <taxon>Spiralia</taxon>
        <taxon>Lophotrochozoa</taxon>
        <taxon>Mollusca</taxon>
        <taxon>Bivalvia</taxon>
        <taxon>Autobranchia</taxon>
        <taxon>Heteroconchia</taxon>
        <taxon>Palaeoheterodonta</taxon>
        <taxon>Unionida</taxon>
        <taxon>Unionoidea</taxon>
        <taxon>Unionidae</taxon>
        <taxon>Unioninae</taxon>
        <taxon>Sinanodonta</taxon>
    </lineage>
</organism>
<proteinExistence type="predicted"/>
<name>A0ABD3WTQ5_SINWO</name>
<evidence type="ECO:0008006" key="3">
    <source>
        <dbReference type="Google" id="ProtNLM"/>
    </source>
</evidence>
<gene>
    <name evidence="1" type="ORF">ACJMK2_033999</name>
</gene>
<dbReference type="SUPFAM" id="SSF52540">
    <property type="entry name" value="P-loop containing nucleoside triphosphate hydrolases"/>
    <property type="match status" value="1"/>
</dbReference>
<dbReference type="InterPro" id="IPR051055">
    <property type="entry name" value="PIF1_helicase"/>
</dbReference>
<dbReference type="AlphaFoldDB" id="A0ABD3WTQ5"/>
<sequence>MLVKNISSALVNGLQGKVVAMKEDSVTADFENDLVQLGRETFTVYSSIDKKNVATRHQIPLILSFSITIHKAQGLTLDRVEVDASNIFAPGQLGQWVKLEIKRD</sequence>
<evidence type="ECO:0000313" key="1">
    <source>
        <dbReference type="EMBL" id="KAL3876127.1"/>
    </source>
</evidence>
<dbReference type="PANTHER" id="PTHR47642">
    <property type="entry name" value="ATP-DEPENDENT DNA HELICASE"/>
    <property type="match status" value="1"/>
</dbReference>
<protein>
    <recommendedName>
        <fullName evidence="3">ATP-dependent DNA helicase</fullName>
    </recommendedName>
</protein>
<accession>A0ABD3WTQ5</accession>
<dbReference type="PANTHER" id="PTHR47642:SF5">
    <property type="entry name" value="ATP-DEPENDENT DNA HELICASE"/>
    <property type="match status" value="1"/>
</dbReference>